<gene>
    <name evidence="2" type="ORF">FSPOR_4346</name>
</gene>
<proteinExistence type="predicted"/>
<organism evidence="2 3">
    <name type="scientific">Fusarium sporotrichioides</name>
    <dbReference type="NCBI Taxonomy" id="5514"/>
    <lineage>
        <taxon>Eukaryota</taxon>
        <taxon>Fungi</taxon>
        <taxon>Dikarya</taxon>
        <taxon>Ascomycota</taxon>
        <taxon>Pezizomycotina</taxon>
        <taxon>Sordariomycetes</taxon>
        <taxon>Hypocreomycetidae</taxon>
        <taxon>Hypocreales</taxon>
        <taxon>Nectriaceae</taxon>
        <taxon>Fusarium</taxon>
    </lineage>
</organism>
<evidence type="ECO:0000313" key="3">
    <source>
        <dbReference type="Proteomes" id="UP000266152"/>
    </source>
</evidence>
<accession>A0A395SCA8</accession>
<dbReference type="Proteomes" id="UP000266152">
    <property type="component" value="Unassembled WGS sequence"/>
</dbReference>
<feature type="compositionally biased region" description="Acidic residues" evidence="1">
    <location>
        <begin position="441"/>
        <end position="454"/>
    </location>
</feature>
<feature type="region of interest" description="Disordered" evidence="1">
    <location>
        <begin position="410"/>
        <end position="454"/>
    </location>
</feature>
<sequence length="454" mass="52646">MASYYPEGECYFVRNSLKFPNGWNADNKNHFYSHVLIEYYWNGWQAMDTTTKFHPRSGWSHGQNQGLPRRRFGDWDRFWVGESRDKNPSNMTAIHSHPNSNNWNECRDLFEGGPRKYILRPIQIQSKDAEWLWIDGTIPLRAIYFPVAQQTDQAFPNLCTYVVIDFRHRGEVDIIDYRGWPYARLIVSPHSGLGWRDTMTWGFHIPDIIAYLTIPHKLRNPDCRLFKSKNRQDDLVVFAPSNVTWRSSSAVLQHPHFFREIDFANILSATFGVEVGWRPYEPSNFLRNLLISLIDLGLGFIPGVGPILSVAFGIAVQLLEDPDSFNLENILEINQAARDNLTDSAKKHRKYLAPNFMAKPRVPRTLVPLSDDERARRQKYGEELNEKLTKELNPQVVIRSLLEQELLMYGSDSINGPGKEEKQAELETVSIDATEEKKEAEEDEEEEEEDKKDE</sequence>
<evidence type="ECO:0000313" key="2">
    <source>
        <dbReference type="EMBL" id="RGP70054.1"/>
    </source>
</evidence>
<name>A0A395SCA8_FUSSP</name>
<keyword evidence="3" id="KW-1185">Reference proteome</keyword>
<dbReference type="AlphaFoldDB" id="A0A395SCA8"/>
<dbReference type="EMBL" id="PXOF01000055">
    <property type="protein sequence ID" value="RGP70054.1"/>
    <property type="molecule type" value="Genomic_DNA"/>
</dbReference>
<evidence type="ECO:0000256" key="1">
    <source>
        <dbReference type="SAM" id="MobiDB-lite"/>
    </source>
</evidence>
<comment type="caution">
    <text evidence="2">The sequence shown here is derived from an EMBL/GenBank/DDBJ whole genome shotgun (WGS) entry which is preliminary data.</text>
</comment>
<protein>
    <submittedName>
        <fullName evidence="2">Uncharacterized protein</fullName>
    </submittedName>
</protein>
<reference evidence="2 3" key="1">
    <citation type="journal article" date="2018" name="PLoS Pathog.">
        <title>Evolution of structural diversity of trichothecenes, a family of toxins produced by plant pathogenic and entomopathogenic fungi.</title>
        <authorList>
            <person name="Proctor R.H."/>
            <person name="McCormick S.P."/>
            <person name="Kim H.S."/>
            <person name="Cardoza R.E."/>
            <person name="Stanley A.M."/>
            <person name="Lindo L."/>
            <person name="Kelly A."/>
            <person name="Brown D.W."/>
            <person name="Lee T."/>
            <person name="Vaughan M.M."/>
            <person name="Alexander N.J."/>
            <person name="Busman M."/>
            <person name="Gutierrez S."/>
        </authorList>
    </citation>
    <scope>NUCLEOTIDE SEQUENCE [LARGE SCALE GENOMIC DNA]</scope>
    <source>
        <strain evidence="2 3">NRRL 3299</strain>
    </source>
</reference>
<dbReference type="STRING" id="5514.A0A395SCA8"/>